<accession>A0ABY5X4I7</accession>
<dbReference type="GeneID" id="92236772"/>
<dbReference type="RefSeq" id="WP_012668366.1">
    <property type="nucleotide sequence ID" value="NZ_CP023567.1"/>
</dbReference>
<evidence type="ECO:0000313" key="1">
    <source>
        <dbReference type="EMBL" id="UWS31969.1"/>
    </source>
</evidence>
<organism evidence="1 2">
    <name type="scientific">Erwinia pyrifoliae</name>
    <dbReference type="NCBI Taxonomy" id="79967"/>
    <lineage>
        <taxon>Bacteria</taxon>
        <taxon>Pseudomonadati</taxon>
        <taxon>Pseudomonadota</taxon>
        <taxon>Gammaproteobacteria</taxon>
        <taxon>Enterobacterales</taxon>
        <taxon>Erwiniaceae</taxon>
        <taxon>Erwinia</taxon>
    </lineage>
</organism>
<proteinExistence type="predicted"/>
<dbReference type="Proteomes" id="UP001058553">
    <property type="component" value="Chromosome"/>
</dbReference>
<name>A0ABY5X4I7_ERWPY</name>
<reference evidence="1" key="1">
    <citation type="submission" date="2022-07" db="EMBL/GenBank/DDBJ databases">
        <title>Genetic diversity of Erwinia pyrifoliae.</title>
        <authorList>
            <person name="Park D.S."/>
            <person name="Ham H."/>
        </authorList>
    </citation>
    <scope>NUCLEOTIDE SEQUENCE</scope>
    <source>
        <strain evidence="1">CP201486</strain>
    </source>
</reference>
<sequence>MSILTRNPGVPQLRCRSLSGGKSAATFCYEVNVQGCWIPSNYPFAAWVVAMGWLTREKQGEVT</sequence>
<gene>
    <name evidence="1" type="ORF">NYP84_09780</name>
</gene>
<evidence type="ECO:0000313" key="2">
    <source>
        <dbReference type="Proteomes" id="UP001058553"/>
    </source>
</evidence>
<keyword evidence="2" id="KW-1185">Reference proteome</keyword>
<dbReference type="EMBL" id="CP103445">
    <property type="protein sequence ID" value="UWS31969.1"/>
    <property type="molecule type" value="Genomic_DNA"/>
</dbReference>
<protein>
    <submittedName>
        <fullName evidence="1">Uncharacterized protein</fullName>
    </submittedName>
</protein>